<dbReference type="EMBL" id="CP138589">
    <property type="protein sequence ID" value="WPH03303.1"/>
    <property type="molecule type" value="Genomic_DNA"/>
</dbReference>
<dbReference type="Gene3D" id="3.50.50.60">
    <property type="entry name" value="FAD/NAD(P)-binding domain"/>
    <property type="match status" value="1"/>
</dbReference>
<sequence length="428" mass="47290">MSKPFHVAIVGGGLCGLSLAIALAKRNISYTLYESRASFTEIGAGINLGPNTVQTLDLIDSKLGEAVHELATRNVDQDVWMQIRFGAATDNFKDAEFITNLMAPPTGNMTVHRNDLLQILANQIQPDRAVFNKKLTGLEQSDQDVTLHFADGTQGTASIVVACDGVHSAARKTLFGADSPTSMPQYSGMGAFRAIIDKQALTDAIGAEMASTSQIHVNRDAYLIMYPIERGKSVNVGLWTWWKGPWEQKEWVLPSQGKAMREKFAHFGPVVHQIMNLMPDPPFFGTFYHASQPASLFNNRVCIIGDAAHSMPPHQGAGAGQAMEDAYVMAEVLRGIDNQNPTSAHIHAAFQGYEAVRRPRSQRILETSVENAHVWTEFWRPDVTDQDVQEFVDRLNRRFRSIWNVDIAAEAKKACDVMHELQGSIVDV</sequence>
<dbReference type="GO" id="GO:0071949">
    <property type="term" value="F:FAD binding"/>
    <property type="evidence" value="ECO:0007669"/>
    <property type="project" value="InterPro"/>
</dbReference>
<dbReference type="Proteomes" id="UP001303373">
    <property type="component" value="Chromosome 10"/>
</dbReference>
<keyword evidence="6" id="KW-1185">Reference proteome</keyword>
<gene>
    <name evidence="5" type="ORF">R9X50_00618000</name>
</gene>
<keyword evidence="1" id="KW-0285">Flavoprotein</keyword>
<name>A0AAQ3M9J8_9PEZI</name>
<evidence type="ECO:0000256" key="3">
    <source>
        <dbReference type="ARBA" id="ARBA00023002"/>
    </source>
</evidence>
<dbReference type="AlphaFoldDB" id="A0AAQ3M9J8"/>
<dbReference type="InterPro" id="IPR036188">
    <property type="entry name" value="FAD/NAD-bd_sf"/>
</dbReference>
<dbReference type="PANTHER" id="PTHR46720">
    <property type="entry name" value="HYDROXYLASE, PUTATIVE (AFU_ORTHOLOGUE AFUA_3G01460)-RELATED"/>
    <property type="match status" value="1"/>
</dbReference>
<dbReference type="GO" id="GO:0016491">
    <property type="term" value="F:oxidoreductase activity"/>
    <property type="evidence" value="ECO:0007669"/>
    <property type="project" value="UniProtKB-KW"/>
</dbReference>
<dbReference type="Pfam" id="PF01494">
    <property type="entry name" value="FAD_binding_3"/>
    <property type="match status" value="1"/>
</dbReference>
<dbReference type="InterPro" id="IPR051104">
    <property type="entry name" value="FAD_monoxygenase"/>
</dbReference>
<accession>A0AAQ3M9J8</accession>
<dbReference type="PANTHER" id="PTHR46720:SF1">
    <property type="entry name" value="HYDROXYLASE, PUTATIVE (AFU_ORTHOLOGUE AFUA_8G06050)-RELATED"/>
    <property type="match status" value="1"/>
</dbReference>
<evidence type="ECO:0000259" key="4">
    <source>
        <dbReference type="Pfam" id="PF01494"/>
    </source>
</evidence>
<organism evidence="5 6">
    <name type="scientific">Acrodontium crateriforme</name>
    <dbReference type="NCBI Taxonomy" id="150365"/>
    <lineage>
        <taxon>Eukaryota</taxon>
        <taxon>Fungi</taxon>
        <taxon>Dikarya</taxon>
        <taxon>Ascomycota</taxon>
        <taxon>Pezizomycotina</taxon>
        <taxon>Dothideomycetes</taxon>
        <taxon>Dothideomycetidae</taxon>
        <taxon>Mycosphaerellales</taxon>
        <taxon>Teratosphaeriaceae</taxon>
        <taxon>Acrodontium</taxon>
    </lineage>
</organism>
<reference evidence="5 6" key="1">
    <citation type="submission" date="2023-11" db="EMBL/GenBank/DDBJ databases">
        <title>An acidophilic fungus is an integral part of prey digestion in a carnivorous sundew plant.</title>
        <authorList>
            <person name="Tsai I.J."/>
        </authorList>
    </citation>
    <scope>NUCLEOTIDE SEQUENCE [LARGE SCALE GENOMIC DNA]</scope>
    <source>
        <strain evidence="5">169a</strain>
    </source>
</reference>
<keyword evidence="2" id="KW-0274">FAD</keyword>
<dbReference type="GO" id="GO:0044550">
    <property type="term" value="P:secondary metabolite biosynthetic process"/>
    <property type="evidence" value="ECO:0007669"/>
    <property type="project" value="TreeGrafter"/>
</dbReference>
<evidence type="ECO:0000313" key="6">
    <source>
        <dbReference type="Proteomes" id="UP001303373"/>
    </source>
</evidence>
<feature type="domain" description="FAD-binding" evidence="4">
    <location>
        <begin position="6"/>
        <end position="365"/>
    </location>
</feature>
<protein>
    <recommendedName>
        <fullName evidence="4">FAD-binding domain-containing protein</fullName>
    </recommendedName>
</protein>
<dbReference type="SUPFAM" id="SSF54373">
    <property type="entry name" value="FAD-linked reductases, C-terminal domain"/>
    <property type="match status" value="1"/>
</dbReference>
<dbReference type="InterPro" id="IPR002938">
    <property type="entry name" value="FAD-bd"/>
</dbReference>
<evidence type="ECO:0000256" key="2">
    <source>
        <dbReference type="ARBA" id="ARBA00022827"/>
    </source>
</evidence>
<dbReference type="SUPFAM" id="SSF51905">
    <property type="entry name" value="FAD/NAD(P)-binding domain"/>
    <property type="match status" value="1"/>
</dbReference>
<proteinExistence type="predicted"/>
<dbReference type="PRINTS" id="PR00420">
    <property type="entry name" value="RNGMNOXGNASE"/>
</dbReference>
<keyword evidence="3" id="KW-0560">Oxidoreductase</keyword>
<evidence type="ECO:0000313" key="5">
    <source>
        <dbReference type="EMBL" id="WPH03303.1"/>
    </source>
</evidence>
<evidence type="ECO:0000256" key="1">
    <source>
        <dbReference type="ARBA" id="ARBA00022630"/>
    </source>
</evidence>